<protein>
    <submittedName>
        <fullName evidence="2">Uncharacterized protein</fullName>
    </submittedName>
</protein>
<dbReference type="Proteomes" id="UP000680750">
    <property type="component" value="Chromosome"/>
</dbReference>
<organism evidence="2 3">
    <name type="scientific">Actinocatenispora sera</name>
    <dbReference type="NCBI Taxonomy" id="390989"/>
    <lineage>
        <taxon>Bacteria</taxon>
        <taxon>Bacillati</taxon>
        <taxon>Actinomycetota</taxon>
        <taxon>Actinomycetes</taxon>
        <taxon>Micromonosporales</taxon>
        <taxon>Micromonosporaceae</taxon>
        <taxon>Actinocatenispora</taxon>
    </lineage>
</organism>
<evidence type="ECO:0000256" key="1">
    <source>
        <dbReference type="SAM" id="MobiDB-lite"/>
    </source>
</evidence>
<evidence type="ECO:0000313" key="2">
    <source>
        <dbReference type="EMBL" id="BCJ26654.1"/>
    </source>
</evidence>
<feature type="region of interest" description="Disordered" evidence="1">
    <location>
        <begin position="625"/>
        <end position="658"/>
    </location>
</feature>
<dbReference type="RefSeq" id="WP_244843723.1">
    <property type="nucleotide sequence ID" value="NZ_AP023354.1"/>
</dbReference>
<gene>
    <name evidence="2" type="ORF">Asera_07620</name>
</gene>
<name>A0A810KUF0_9ACTN</name>
<accession>A0A810KUF0</accession>
<keyword evidence="3" id="KW-1185">Reference proteome</keyword>
<feature type="region of interest" description="Disordered" evidence="1">
    <location>
        <begin position="1"/>
        <end position="22"/>
    </location>
</feature>
<reference evidence="2" key="1">
    <citation type="submission" date="2020-08" db="EMBL/GenBank/DDBJ databases">
        <title>Whole genome shotgun sequence of Actinocatenispora sera NBRC 101916.</title>
        <authorList>
            <person name="Komaki H."/>
            <person name="Tamura T."/>
        </authorList>
    </citation>
    <scope>NUCLEOTIDE SEQUENCE</scope>
    <source>
        <strain evidence="2">NBRC 101916</strain>
    </source>
</reference>
<evidence type="ECO:0000313" key="3">
    <source>
        <dbReference type="Proteomes" id="UP000680750"/>
    </source>
</evidence>
<dbReference type="EMBL" id="AP023354">
    <property type="protein sequence ID" value="BCJ26654.1"/>
    <property type="molecule type" value="Genomic_DNA"/>
</dbReference>
<feature type="compositionally biased region" description="Low complexity" evidence="1">
    <location>
        <begin position="625"/>
        <end position="641"/>
    </location>
</feature>
<dbReference type="AlphaFoldDB" id="A0A810KUF0"/>
<sequence length="684" mass="72920">MLRGGLGSRRASTTGRSPHRLLRSGSGLRRLLAGTVAVVAAVGVLSAPAAAHPAPARPGGCDPLVGSECLLPFPNDWFTRPDRHSATGRRVAFTSAVLPANALGVPVDPTAWNRSDGFSPGQALLVQVPNVNLPASGAAPITDIGASLAPDAPIVLLDTDTGRRWPYWAELDANATSADRQALLIRPARDFTEGHHYAVALRNLRDASGATLAAPVAYASIAGHRLPRHDPLWARQRELAPSLAALRRAGVDTVRAYLVWDFTVASGRNLTGELDRIRDDAFRRLRGRAPSYHVDAVTNFTAEQDARIAREVIGTVYVPSYLSLPGGPAGSRFARDARGRPVHLPGNTQLARFRCEIPRAAFEHPSRPALYGHGLLGSRNEVGAGNVKAMAAEHDVTFCATDWVGMASDDVLNVIASLTTIGQFPSIPDRLQQGILDALFLGRDLVHDKGFRADTAFRTEDGRPLLDAGKQLVYDGNSQGGIVGGAVIASSPDIHRGVLGVTGMNYSLLLNRSADFTQFQPILDASYPDKLRQQVVLGLLQMVWDRAETQGYAQTLARSGREVLMHVAYGDHQVANVAADVEARTLGARVAAPTVTPGRSPDRVPYWGIRPVSLPYHGSTMVVWDSGTPSPPTTDTAPTGAAYGHDPHEDPRNSAAAREQKATFFDTGTVVDVCGGRPCTADPA</sequence>
<proteinExistence type="predicted"/>
<dbReference type="KEGG" id="aser:Asera_07620"/>